<evidence type="ECO:0000256" key="2">
    <source>
        <dbReference type="ARBA" id="ARBA00022574"/>
    </source>
</evidence>
<dbReference type="InterPro" id="IPR056150">
    <property type="entry name" value="WD40_CDC20-Fz"/>
</dbReference>
<sequence length="346" mass="37930">MRELQYLVTYNLVNNFYFNLVSWSPLNNAIAIAIDSKTYWWDGSSQVRDMNIQRPGLAPVSCVACSNGDAVAISFSDGFFGVYQITQKRRPASRQFSASVQCVEWFPDGKRLFTGDLTGAVCLLAYDGSALRMLCHFPGFTQQICGFSLNRDCSQVAVGANENLAIVWDISTATEPREMCRLPHMSAVKGILFCPWAPSLLATGGGSNDRHLRFWHTGSGALLQEIDTKRQITSVFWSSFYKELLLTFGFLATDDHVAAAIYKYPGSEITALAQVRDPLRALSATMAPDQTKVAIAANDGTVRVFGLWNERPYALTEAPASVAVGSYGSTVVESCEGIDLRGPSVR</sequence>
<dbReference type="GO" id="GO:0010997">
    <property type="term" value="F:anaphase-promoting complex binding"/>
    <property type="evidence" value="ECO:0007669"/>
    <property type="project" value="InterPro"/>
</dbReference>
<dbReference type="AlphaFoldDB" id="A0A1A0HKV0"/>
<accession>A0A1A0HKV0</accession>
<dbReference type="GeneID" id="30029420"/>
<dbReference type="PANTHER" id="PTHR19918">
    <property type="entry name" value="CELL DIVISION CYCLE 20 CDC20 FIZZY -RELATED"/>
    <property type="match status" value="1"/>
</dbReference>
<evidence type="ECO:0000313" key="5">
    <source>
        <dbReference type="EMBL" id="OBA24433.1"/>
    </source>
</evidence>
<keyword evidence="3" id="KW-0677">Repeat</keyword>
<evidence type="ECO:0000256" key="3">
    <source>
        <dbReference type="ARBA" id="ARBA00022737"/>
    </source>
</evidence>
<protein>
    <submittedName>
        <fullName evidence="5">WD40 repeat-like protein</fullName>
    </submittedName>
</protein>
<keyword evidence="6" id="KW-1185">Reference proteome</keyword>
<evidence type="ECO:0000313" key="6">
    <source>
        <dbReference type="Proteomes" id="UP000092555"/>
    </source>
</evidence>
<dbReference type="InterPro" id="IPR033010">
    <property type="entry name" value="Cdc20/Fizzy"/>
</dbReference>
<dbReference type="STRING" id="869754.A0A1A0HKV0"/>
<proteinExistence type="inferred from homology"/>
<keyword evidence="2" id="KW-0853">WD repeat</keyword>
<dbReference type="PANTHER" id="PTHR19918:SF5">
    <property type="entry name" value="MEIOSIS-SPECIFIC APC_C ACTIVATOR PROTEIN AMA1"/>
    <property type="match status" value="1"/>
</dbReference>
<dbReference type="GO" id="GO:0005680">
    <property type="term" value="C:anaphase-promoting complex"/>
    <property type="evidence" value="ECO:0007669"/>
    <property type="project" value="TreeGrafter"/>
</dbReference>
<dbReference type="EMBL" id="LXTC01000001">
    <property type="protein sequence ID" value="OBA24433.1"/>
    <property type="molecule type" value="Genomic_DNA"/>
</dbReference>
<evidence type="ECO:0000256" key="1">
    <source>
        <dbReference type="ARBA" id="ARBA00006445"/>
    </source>
</evidence>
<comment type="caution">
    <text evidence="5">The sequence shown here is derived from an EMBL/GenBank/DDBJ whole genome shotgun (WGS) entry which is preliminary data.</text>
</comment>
<dbReference type="GO" id="GO:1990757">
    <property type="term" value="F:ubiquitin ligase activator activity"/>
    <property type="evidence" value="ECO:0007669"/>
    <property type="project" value="TreeGrafter"/>
</dbReference>
<dbReference type="Proteomes" id="UP000092555">
    <property type="component" value="Unassembled WGS sequence"/>
</dbReference>
<reference evidence="5 6" key="1">
    <citation type="submission" date="2016-05" db="EMBL/GenBank/DDBJ databases">
        <title>Comparative genomics of biotechnologically important yeasts.</title>
        <authorList>
            <consortium name="DOE Joint Genome Institute"/>
            <person name="Riley R."/>
            <person name="Haridas S."/>
            <person name="Wolfe K.H."/>
            <person name="Lopes M.R."/>
            <person name="Hittinger C.T."/>
            <person name="Goker M."/>
            <person name="Salamov A."/>
            <person name="Wisecaver J."/>
            <person name="Long T.M."/>
            <person name="Aerts A.L."/>
            <person name="Barry K."/>
            <person name="Choi C."/>
            <person name="Clum A."/>
            <person name="Coughlan A.Y."/>
            <person name="Deshpande S."/>
            <person name="Douglass A.P."/>
            <person name="Hanson S.J."/>
            <person name="Klenk H.-P."/>
            <person name="LaButti K."/>
            <person name="Lapidus A."/>
            <person name="Lindquist E."/>
            <person name="Lipzen A."/>
            <person name="Meier-kolthoff J.P."/>
            <person name="Ohm R.A."/>
            <person name="Otillar R.P."/>
            <person name="Pangilinan J."/>
            <person name="Peng Y."/>
            <person name="Rokas A."/>
            <person name="Rosa C.A."/>
            <person name="Scheuner C."/>
            <person name="Sibirny A.A."/>
            <person name="Slot J.C."/>
            <person name="Stielow J.B."/>
            <person name="Sun H."/>
            <person name="Kurtzman C.P."/>
            <person name="Blackwell M."/>
            <person name="Grigoriev I.V."/>
            <person name="Jeffries T.W."/>
        </authorList>
    </citation>
    <scope>NUCLEOTIDE SEQUENCE [LARGE SCALE GENOMIC DNA]</scope>
    <source>
        <strain evidence="5 6">NRRL YB-4993</strain>
    </source>
</reference>
<dbReference type="InterPro" id="IPR015943">
    <property type="entry name" value="WD40/YVTN_repeat-like_dom_sf"/>
</dbReference>
<dbReference type="SUPFAM" id="SSF50978">
    <property type="entry name" value="WD40 repeat-like"/>
    <property type="match status" value="1"/>
</dbReference>
<comment type="similarity">
    <text evidence="1">Belongs to the WD repeat CDC20/Fizzy family.</text>
</comment>
<gene>
    <name evidence="5" type="ORF">METBIDRAFT_34127</name>
</gene>
<name>A0A1A0HKV0_9ASCO</name>
<evidence type="ECO:0000259" key="4">
    <source>
        <dbReference type="Pfam" id="PF24807"/>
    </source>
</evidence>
<dbReference type="GO" id="GO:1905786">
    <property type="term" value="P:positive regulation of anaphase-promoting complex-dependent catabolic process"/>
    <property type="evidence" value="ECO:0007669"/>
    <property type="project" value="TreeGrafter"/>
</dbReference>
<dbReference type="InterPro" id="IPR036322">
    <property type="entry name" value="WD40_repeat_dom_sf"/>
</dbReference>
<dbReference type="OrthoDB" id="10263272at2759"/>
<feature type="domain" description="CDC20/Fizzy WD40" evidence="4">
    <location>
        <begin position="11"/>
        <end position="305"/>
    </location>
</feature>
<dbReference type="GO" id="GO:0031145">
    <property type="term" value="P:anaphase-promoting complex-dependent catabolic process"/>
    <property type="evidence" value="ECO:0007669"/>
    <property type="project" value="TreeGrafter"/>
</dbReference>
<dbReference type="InterPro" id="IPR001680">
    <property type="entry name" value="WD40_rpt"/>
</dbReference>
<dbReference type="RefSeq" id="XP_018714914.1">
    <property type="nucleotide sequence ID" value="XM_018856444.1"/>
</dbReference>
<dbReference type="SMART" id="SM00320">
    <property type="entry name" value="WD40"/>
    <property type="match status" value="4"/>
</dbReference>
<organism evidence="5 6">
    <name type="scientific">Metschnikowia bicuspidata var. bicuspidata NRRL YB-4993</name>
    <dbReference type="NCBI Taxonomy" id="869754"/>
    <lineage>
        <taxon>Eukaryota</taxon>
        <taxon>Fungi</taxon>
        <taxon>Dikarya</taxon>
        <taxon>Ascomycota</taxon>
        <taxon>Saccharomycotina</taxon>
        <taxon>Pichiomycetes</taxon>
        <taxon>Metschnikowiaceae</taxon>
        <taxon>Metschnikowia</taxon>
    </lineage>
</organism>
<dbReference type="Gene3D" id="2.130.10.10">
    <property type="entry name" value="YVTN repeat-like/Quinoprotein amine dehydrogenase"/>
    <property type="match status" value="1"/>
</dbReference>
<dbReference type="Pfam" id="PF24807">
    <property type="entry name" value="WD40_CDC20-Fz"/>
    <property type="match status" value="1"/>
</dbReference>